<proteinExistence type="inferred from homology"/>
<evidence type="ECO:0000313" key="3">
    <source>
        <dbReference type="EMBL" id="MBX7500636.1"/>
    </source>
</evidence>
<dbReference type="InterPro" id="IPR010258">
    <property type="entry name" value="Conjugal_tfr_TrbG/VirB9/CagX"/>
</dbReference>
<organism evidence="3 4">
    <name type="scientific">Qipengyuania mesophila</name>
    <dbReference type="NCBI Taxonomy" id="2867246"/>
    <lineage>
        <taxon>Bacteria</taxon>
        <taxon>Pseudomonadati</taxon>
        <taxon>Pseudomonadota</taxon>
        <taxon>Alphaproteobacteria</taxon>
        <taxon>Sphingomonadales</taxon>
        <taxon>Erythrobacteraceae</taxon>
        <taxon>Qipengyuania</taxon>
    </lineage>
</organism>
<evidence type="ECO:0000256" key="2">
    <source>
        <dbReference type="ARBA" id="ARBA00022729"/>
    </source>
</evidence>
<evidence type="ECO:0000313" key="4">
    <source>
        <dbReference type="Proteomes" id="UP000782554"/>
    </source>
</evidence>
<evidence type="ECO:0000256" key="1">
    <source>
        <dbReference type="ARBA" id="ARBA00006135"/>
    </source>
</evidence>
<name>A0ABS7JSM3_9SPHN</name>
<dbReference type="EMBL" id="JAIGNU010000001">
    <property type="protein sequence ID" value="MBX7500636.1"/>
    <property type="molecule type" value="Genomic_DNA"/>
</dbReference>
<sequence length="212" mass="22876">MLTLLTLVLVSPAHAQGDPRIVEEAYDPDLVYAVSISQGNATVIQLERGEAVESIVVGDADGWLVEATASADRVVVKPVQGARRTNMILLTTKRSYAFTLDAMGGADTFLLKFRYGPETRSSAEAGASYRFRGSRSLRPRLITDNGRTTSIYWSPDVPFPAVFTIDDEGDEVAAEHRAAGDGLILEGVHPQLVFRSGKQKATATRIAGEGRP</sequence>
<dbReference type="RefSeq" id="WP_221601064.1">
    <property type="nucleotide sequence ID" value="NZ_JAIGNU010000001.1"/>
</dbReference>
<gene>
    <name evidence="3" type="ORF">K3181_04195</name>
</gene>
<accession>A0ABS7JSM3</accession>
<protein>
    <submittedName>
        <fullName evidence="3">TrbG/VirB9 family P-type conjugative transfer protein</fullName>
    </submittedName>
</protein>
<reference evidence="3 4" key="1">
    <citation type="submission" date="2021-08" db="EMBL/GenBank/DDBJ databases">
        <title>Comparative Genomics Analysis of the Genus Qipengyuania Reveals Extensive Genetic Diversity and Metabolic Versatility, Including the Description of Fifteen Novel Species.</title>
        <authorList>
            <person name="Liu Y."/>
        </authorList>
    </citation>
    <scope>NUCLEOTIDE SEQUENCE [LARGE SCALE GENOMIC DNA]</scope>
    <source>
        <strain evidence="3 4">YG27</strain>
    </source>
</reference>
<dbReference type="CDD" id="cd06911">
    <property type="entry name" value="VirB9_CagX_TrbG"/>
    <property type="match status" value="1"/>
</dbReference>
<comment type="similarity">
    <text evidence="1">Belongs to the TrbG/VirB9 family.</text>
</comment>
<dbReference type="InterPro" id="IPR038161">
    <property type="entry name" value="VirB9/CagX/TrbG_C_sf"/>
</dbReference>
<comment type="caution">
    <text evidence="3">The sequence shown here is derived from an EMBL/GenBank/DDBJ whole genome shotgun (WGS) entry which is preliminary data.</text>
</comment>
<keyword evidence="4" id="KW-1185">Reference proteome</keyword>
<dbReference type="Proteomes" id="UP000782554">
    <property type="component" value="Unassembled WGS sequence"/>
</dbReference>
<dbReference type="InterPro" id="IPR033645">
    <property type="entry name" value="VirB9/CagX/TrbG_C"/>
</dbReference>
<dbReference type="Gene3D" id="2.60.40.2500">
    <property type="match status" value="1"/>
</dbReference>
<keyword evidence="2" id="KW-0732">Signal</keyword>
<dbReference type="Pfam" id="PF03524">
    <property type="entry name" value="CagX"/>
    <property type="match status" value="1"/>
</dbReference>